<reference evidence="1 2" key="1">
    <citation type="submission" date="2024-02" db="EMBL/GenBank/DDBJ databases">
        <title>Bacterial strain from lacustrine sediment.</title>
        <authorList>
            <person name="Petit C."/>
            <person name="Fadhlaoui K."/>
        </authorList>
    </citation>
    <scope>NUCLEOTIDE SEQUENCE [LARGE SCALE GENOMIC DNA]</scope>
    <source>
        <strain evidence="1 2">IPX-CK</strain>
    </source>
</reference>
<accession>A0ABZ3F022</accession>
<keyword evidence="2" id="KW-1185">Reference proteome</keyword>
<protein>
    <submittedName>
        <fullName evidence="1">Uncharacterized protein</fullName>
    </submittedName>
</protein>
<dbReference type="Proteomes" id="UP001451571">
    <property type="component" value="Chromosome"/>
</dbReference>
<evidence type="ECO:0000313" key="1">
    <source>
        <dbReference type="EMBL" id="XAH75887.1"/>
    </source>
</evidence>
<proteinExistence type="predicted"/>
<gene>
    <name evidence="1" type="ORF">V6984_09070</name>
</gene>
<organism evidence="1 2">
    <name type="scientific">Kineothrix sedimenti</name>
    <dbReference type="NCBI Taxonomy" id="3123317"/>
    <lineage>
        <taxon>Bacteria</taxon>
        <taxon>Bacillati</taxon>
        <taxon>Bacillota</taxon>
        <taxon>Clostridia</taxon>
        <taxon>Lachnospirales</taxon>
        <taxon>Lachnospiraceae</taxon>
        <taxon>Kineothrix</taxon>
    </lineage>
</organism>
<evidence type="ECO:0000313" key="2">
    <source>
        <dbReference type="Proteomes" id="UP001451571"/>
    </source>
</evidence>
<dbReference type="EMBL" id="CP146256">
    <property type="protein sequence ID" value="XAH75887.1"/>
    <property type="molecule type" value="Genomic_DNA"/>
</dbReference>
<name>A0ABZ3F022_9FIRM</name>
<dbReference type="RefSeq" id="WP_342759463.1">
    <property type="nucleotide sequence ID" value="NZ_CP146256.1"/>
</dbReference>
<sequence>MAFDKDTILNQLKDIGAEVVAVEELHWLIIERKYVYCYTNGYFFTIGENKGRTAQDFLKEIESEIRTKNQ</sequence>